<evidence type="ECO:0000259" key="2">
    <source>
        <dbReference type="Pfam" id="PF01370"/>
    </source>
</evidence>
<reference evidence="3 4" key="1">
    <citation type="journal article" date="2024" name="Plant Biotechnol. J.">
        <title>Dendrobium thyrsiflorum genome and its molecular insights into genes involved in important horticultural traits.</title>
        <authorList>
            <person name="Chen B."/>
            <person name="Wang J.Y."/>
            <person name="Zheng P.J."/>
            <person name="Li K.L."/>
            <person name="Liang Y.M."/>
            <person name="Chen X.F."/>
            <person name="Zhang C."/>
            <person name="Zhao X."/>
            <person name="He X."/>
            <person name="Zhang G.Q."/>
            <person name="Liu Z.J."/>
            <person name="Xu Q."/>
        </authorList>
    </citation>
    <scope>NUCLEOTIDE SEQUENCE [LARGE SCALE GENOMIC DNA]</scope>
    <source>
        <strain evidence="3">GZMU011</strain>
    </source>
</reference>
<protein>
    <recommendedName>
        <fullName evidence="2">NAD-dependent epimerase/dehydratase domain-containing protein</fullName>
    </recommendedName>
</protein>
<evidence type="ECO:0000256" key="1">
    <source>
        <dbReference type="ARBA" id="ARBA00023002"/>
    </source>
</evidence>
<sequence length="301" mass="33980">MEEQMSELRRVCVTGAGGFIASWLVKLLLSKGYKVHGTVRDPSSEKNAHLRKMDKATENLQLFKADLLDYNAIEAAILGCEGVFHVASPVILSGISNPEVELIRPALLGTRNIFKACSKTNIKRVVVVSSNAAIAINPDWPHGTIMDERCWSDEDFCRESEKWYCLSKTMAEREAFKLAQENGLDVVTLCPRSPELIETYRSAAFVDVRDVADALLLVYETPNASGRYICSLNQTQYTDLIDMLKNMYPTFKYPNNIPDKNEANDLSSEKLKKIGWKYRTLKETIDDSVKYYQEVGLLSME</sequence>
<dbReference type="EMBL" id="JANQDX010000018">
    <property type="protein sequence ID" value="KAL0906324.1"/>
    <property type="molecule type" value="Genomic_DNA"/>
</dbReference>
<dbReference type="Proteomes" id="UP001552299">
    <property type="component" value="Unassembled WGS sequence"/>
</dbReference>
<dbReference type="InterPro" id="IPR036291">
    <property type="entry name" value="NAD(P)-bd_dom_sf"/>
</dbReference>
<evidence type="ECO:0000313" key="3">
    <source>
        <dbReference type="EMBL" id="KAL0906324.1"/>
    </source>
</evidence>
<feature type="domain" description="NAD-dependent epimerase/dehydratase" evidence="2">
    <location>
        <begin position="11"/>
        <end position="191"/>
    </location>
</feature>
<name>A0ABD0U360_DENTH</name>
<organism evidence="3 4">
    <name type="scientific">Dendrobium thyrsiflorum</name>
    <name type="common">Pinecone-like raceme dendrobium</name>
    <name type="synonym">Orchid</name>
    <dbReference type="NCBI Taxonomy" id="117978"/>
    <lineage>
        <taxon>Eukaryota</taxon>
        <taxon>Viridiplantae</taxon>
        <taxon>Streptophyta</taxon>
        <taxon>Embryophyta</taxon>
        <taxon>Tracheophyta</taxon>
        <taxon>Spermatophyta</taxon>
        <taxon>Magnoliopsida</taxon>
        <taxon>Liliopsida</taxon>
        <taxon>Asparagales</taxon>
        <taxon>Orchidaceae</taxon>
        <taxon>Epidendroideae</taxon>
        <taxon>Malaxideae</taxon>
        <taxon>Dendrobiinae</taxon>
        <taxon>Dendrobium</taxon>
    </lineage>
</organism>
<accession>A0ABD0U360</accession>
<keyword evidence="4" id="KW-1185">Reference proteome</keyword>
<comment type="caution">
    <text evidence="3">The sequence shown here is derived from an EMBL/GenBank/DDBJ whole genome shotgun (WGS) entry which is preliminary data.</text>
</comment>
<dbReference type="AlphaFoldDB" id="A0ABD0U360"/>
<dbReference type="Gene3D" id="3.40.50.720">
    <property type="entry name" value="NAD(P)-binding Rossmann-like Domain"/>
    <property type="match status" value="1"/>
</dbReference>
<dbReference type="PANTHER" id="PTHR10366:SF831">
    <property type="entry name" value="NAD-DEPENDENT EPIMERASE_DEHYDRATASE DOMAIN-CONTAINING PROTEIN"/>
    <property type="match status" value="1"/>
</dbReference>
<dbReference type="GO" id="GO:0016491">
    <property type="term" value="F:oxidoreductase activity"/>
    <property type="evidence" value="ECO:0007669"/>
    <property type="project" value="UniProtKB-KW"/>
</dbReference>
<proteinExistence type="predicted"/>
<dbReference type="FunFam" id="3.40.50.720:FF:000085">
    <property type="entry name" value="Dihydroflavonol reductase"/>
    <property type="match status" value="1"/>
</dbReference>
<dbReference type="SUPFAM" id="SSF51735">
    <property type="entry name" value="NAD(P)-binding Rossmann-fold domains"/>
    <property type="match status" value="1"/>
</dbReference>
<dbReference type="CDD" id="cd08958">
    <property type="entry name" value="FR_SDR_e"/>
    <property type="match status" value="1"/>
</dbReference>
<dbReference type="Pfam" id="PF01370">
    <property type="entry name" value="Epimerase"/>
    <property type="match status" value="1"/>
</dbReference>
<dbReference type="InterPro" id="IPR050425">
    <property type="entry name" value="NAD(P)_dehydrat-like"/>
</dbReference>
<dbReference type="PANTHER" id="PTHR10366">
    <property type="entry name" value="NAD DEPENDENT EPIMERASE/DEHYDRATASE"/>
    <property type="match status" value="1"/>
</dbReference>
<gene>
    <name evidence="3" type="ORF">M5K25_024808</name>
</gene>
<keyword evidence="1" id="KW-0560">Oxidoreductase</keyword>
<dbReference type="InterPro" id="IPR001509">
    <property type="entry name" value="Epimerase_deHydtase"/>
</dbReference>
<evidence type="ECO:0000313" key="4">
    <source>
        <dbReference type="Proteomes" id="UP001552299"/>
    </source>
</evidence>